<gene>
    <name evidence="1" type="ORF">GGQ87_000071</name>
</gene>
<evidence type="ECO:0008006" key="3">
    <source>
        <dbReference type="Google" id="ProtNLM"/>
    </source>
</evidence>
<proteinExistence type="predicted"/>
<accession>A0A7X5YH22</accession>
<evidence type="ECO:0000313" key="1">
    <source>
        <dbReference type="EMBL" id="NJC39813.1"/>
    </source>
</evidence>
<keyword evidence="2" id="KW-1185">Reference proteome</keyword>
<sequence>MTPAQTTSLLSALSSEFATMRETVDGLAGLVLDHARVVATADRAGVLVQAQAIDALGQRLQALEDLSRGVAEGHPIAAALDLVPLTDLADRLRGPVLNLGDVTPQSAMAGDLALFD</sequence>
<protein>
    <recommendedName>
        <fullName evidence="3">Chemotaxis protein</fullName>
    </recommendedName>
</protein>
<name>A0A7X5YH22_9CAUL</name>
<reference evidence="1 2" key="1">
    <citation type="submission" date="2020-03" db="EMBL/GenBank/DDBJ databases">
        <title>Genomic Encyclopedia of Type Strains, Phase IV (KMG-IV): sequencing the most valuable type-strain genomes for metagenomic binning, comparative biology and taxonomic classification.</title>
        <authorList>
            <person name="Goeker M."/>
        </authorList>
    </citation>
    <scope>NUCLEOTIDE SEQUENCE [LARGE SCALE GENOMIC DNA]</scope>
    <source>
        <strain evidence="1 2">DSM 4736</strain>
    </source>
</reference>
<dbReference type="Proteomes" id="UP000587415">
    <property type="component" value="Unassembled WGS sequence"/>
</dbReference>
<dbReference type="EMBL" id="JAATJM010000001">
    <property type="protein sequence ID" value="NJC39813.1"/>
    <property type="molecule type" value="Genomic_DNA"/>
</dbReference>
<organism evidence="1 2">
    <name type="scientific">Brevundimonas alba</name>
    <dbReference type="NCBI Taxonomy" id="74314"/>
    <lineage>
        <taxon>Bacteria</taxon>
        <taxon>Pseudomonadati</taxon>
        <taxon>Pseudomonadota</taxon>
        <taxon>Alphaproteobacteria</taxon>
        <taxon>Caulobacterales</taxon>
        <taxon>Caulobacteraceae</taxon>
        <taxon>Brevundimonas</taxon>
    </lineage>
</organism>
<dbReference type="RefSeq" id="WP_168044753.1">
    <property type="nucleotide sequence ID" value="NZ_JAATJM010000001.1"/>
</dbReference>
<dbReference type="AlphaFoldDB" id="A0A7X5YH22"/>
<evidence type="ECO:0000313" key="2">
    <source>
        <dbReference type="Proteomes" id="UP000587415"/>
    </source>
</evidence>
<comment type="caution">
    <text evidence="1">The sequence shown here is derived from an EMBL/GenBank/DDBJ whole genome shotgun (WGS) entry which is preliminary data.</text>
</comment>